<dbReference type="InterPro" id="IPR029063">
    <property type="entry name" value="SAM-dependent_MTases_sf"/>
</dbReference>
<name>A0A6B1DPF9_9CHLR</name>
<evidence type="ECO:0000259" key="1">
    <source>
        <dbReference type="Pfam" id="PF13649"/>
    </source>
</evidence>
<dbReference type="GO" id="GO:0008168">
    <property type="term" value="F:methyltransferase activity"/>
    <property type="evidence" value="ECO:0007669"/>
    <property type="project" value="UniProtKB-KW"/>
</dbReference>
<accession>A0A6B1DPF9</accession>
<evidence type="ECO:0000313" key="2">
    <source>
        <dbReference type="EMBL" id="MYD89609.1"/>
    </source>
</evidence>
<dbReference type="AlphaFoldDB" id="A0A6B1DPF9"/>
<feature type="domain" description="Methyltransferase" evidence="1">
    <location>
        <begin position="126"/>
        <end position="220"/>
    </location>
</feature>
<dbReference type="InterPro" id="IPR041698">
    <property type="entry name" value="Methyltransf_25"/>
</dbReference>
<comment type="caution">
    <text evidence="2">The sequence shown here is derived from an EMBL/GenBank/DDBJ whole genome shotgun (WGS) entry which is preliminary data.</text>
</comment>
<protein>
    <submittedName>
        <fullName evidence="2">Class I SAM-dependent methyltransferase</fullName>
    </submittedName>
</protein>
<dbReference type="EMBL" id="VXPY01000030">
    <property type="protein sequence ID" value="MYD89609.1"/>
    <property type="molecule type" value="Genomic_DNA"/>
</dbReference>
<keyword evidence="2" id="KW-0808">Transferase</keyword>
<sequence>MGGGPAAPQSDMKVAGGLALDADASILRSNCAGRTHRCCVILTQPWSGFLLCSFPGPKLTSRRAVVSKSADPNLSKSLTMSRHSVSRHLRLAIDDYDETIRRFTPGYDAMLAAAAREFACVRPSRVLDLGGGTGSLAQALLVHGGVGNIDLIDVDPEMLAQARIRLARFGKRVRFREMSFFSELPPCNGVATSLALHHIETRNTKTNLYRRIHEVLPPGGLFVNADVTMPRAEPERQRTYRLWIDHMMACGISEEGAWQHLAEWADEDTYFPLEEELASLGTAGFHSECTWRQGPIAVMVGRKAPSSAGR</sequence>
<dbReference type="CDD" id="cd02440">
    <property type="entry name" value="AdoMet_MTases"/>
    <property type="match status" value="1"/>
</dbReference>
<dbReference type="Gene3D" id="3.40.50.150">
    <property type="entry name" value="Vaccinia Virus protein VP39"/>
    <property type="match status" value="1"/>
</dbReference>
<dbReference type="GO" id="GO:0032259">
    <property type="term" value="P:methylation"/>
    <property type="evidence" value="ECO:0007669"/>
    <property type="project" value="UniProtKB-KW"/>
</dbReference>
<dbReference type="SUPFAM" id="SSF53335">
    <property type="entry name" value="S-adenosyl-L-methionine-dependent methyltransferases"/>
    <property type="match status" value="1"/>
</dbReference>
<dbReference type="Pfam" id="PF13649">
    <property type="entry name" value="Methyltransf_25"/>
    <property type="match status" value="1"/>
</dbReference>
<proteinExistence type="predicted"/>
<organism evidence="2">
    <name type="scientific">Caldilineaceae bacterium SB0662_bin_9</name>
    <dbReference type="NCBI Taxonomy" id="2605258"/>
    <lineage>
        <taxon>Bacteria</taxon>
        <taxon>Bacillati</taxon>
        <taxon>Chloroflexota</taxon>
        <taxon>Caldilineae</taxon>
        <taxon>Caldilineales</taxon>
        <taxon>Caldilineaceae</taxon>
    </lineage>
</organism>
<keyword evidence="2" id="KW-0489">Methyltransferase</keyword>
<gene>
    <name evidence="2" type="ORF">F4Y08_04595</name>
</gene>
<reference evidence="2" key="1">
    <citation type="submission" date="2019-09" db="EMBL/GenBank/DDBJ databases">
        <title>Characterisation of the sponge microbiome using genome-centric metagenomics.</title>
        <authorList>
            <person name="Engelberts J.P."/>
            <person name="Robbins S.J."/>
            <person name="De Goeij J.M."/>
            <person name="Aranda M."/>
            <person name="Bell S.C."/>
            <person name="Webster N.S."/>
        </authorList>
    </citation>
    <scope>NUCLEOTIDE SEQUENCE</scope>
    <source>
        <strain evidence="2">SB0662_bin_9</strain>
    </source>
</reference>